<dbReference type="Gene3D" id="2.60.40.420">
    <property type="entry name" value="Cupredoxins - blue copper proteins"/>
    <property type="match status" value="1"/>
</dbReference>
<gene>
    <name evidence="3" type="ORF">QC764_401750</name>
</gene>
<dbReference type="InterPro" id="IPR052953">
    <property type="entry name" value="Ser-rich/MCO-related"/>
</dbReference>
<keyword evidence="4" id="KW-1185">Reference proteome</keyword>
<dbReference type="PANTHER" id="PTHR34883:SF15">
    <property type="entry name" value="EXTRACELLULAR SERINE-RICH PROTEIN"/>
    <property type="match status" value="1"/>
</dbReference>
<reference evidence="3 4" key="1">
    <citation type="journal article" date="2023" name="bioRxiv">
        <title>High-quality genome assemblies of four members of thePodospora anserinaspecies complex.</title>
        <authorList>
            <person name="Ament-Velasquez S.L."/>
            <person name="Vogan A.A."/>
            <person name="Wallerman O."/>
            <person name="Hartmann F."/>
            <person name="Gautier V."/>
            <person name="Silar P."/>
            <person name="Giraud T."/>
            <person name="Johannesson H."/>
        </authorList>
    </citation>
    <scope>NUCLEOTIDE SEQUENCE [LARGE SCALE GENOMIC DNA]</scope>
    <source>
        <strain evidence="3 4">CBS 124.78</strain>
    </source>
</reference>
<feature type="transmembrane region" description="Helical" evidence="2">
    <location>
        <begin position="6"/>
        <end position="23"/>
    </location>
</feature>
<accession>A0ABR0I8M3</accession>
<dbReference type="PANTHER" id="PTHR34883">
    <property type="entry name" value="SERINE-RICH PROTEIN, PUTATIVE-RELATED-RELATED"/>
    <property type="match status" value="1"/>
</dbReference>
<name>A0ABR0I8M3_9PEZI</name>
<dbReference type="Proteomes" id="UP001323617">
    <property type="component" value="Unassembled WGS sequence"/>
</dbReference>
<proteinExistence type="predicted"/>
<dbReference type="EMBL" id="JAFFHC010000004">
    <property type="protein sequence ID" value="KAK4676589.1"/>
    <property type="molecule type" value="Genomic_DNA"/>
</dbReference>
<evidence type="ECO:0000313" key="4">
    <source>
        <dbReference type="Proteomes" id="UP001323617"/>
    </source>
</evidence>
<dbReference type="InterPro" id="IPR008972">
    <property type="entry name" value="Cupredoxin"/>
</dbReference>
<dbReference type="CDD" id="cd00920">
    <property type="entry name" value="Cupredoxin"/>
    <property type="match status" value="1"/>
</dbReference>
<dbReference type="RefSeq" id="XP_062800059.1">
    <property type="nucleotide sequence ID" value="XM_062946458.1"/>
</dbReference>
<keyword evidence="2" id="KW-0472">Membrane</keyword>
<comment type="caution">
    <text evidence="3">The sequence shown here is derived from an EMBL/GenBank/DDBJ whole genome shotgun (WGS) entry which is preliminary data.</text>
</comment>
<dbReference type="SUPFAM" id="SSF49503">
    <property type="entry name" value="Cupredoxins"/>
    <property type="match status" value="1"/>
</dbReference>
<feature type="region of interest" description="Disordered" evidence="1">
    <location>
        <begin position="211"/>
        <end position="235"/>
    </location>
</feature>
<organism evidence="3 4">
    <name type="scientific">Podospora pseudoanserina</name>
    <dbReference type="NCBI Taxonomy" id="2609844"/>
    <lineage>
        <taxon>Eukaryota</taxon>
        <taxon>Fungi</taxon>
        <taxon>Dikarya</taxon>
        <taxon>Ascomycota</taxon>
        <taxon>Pezizomycotina</taxon>
        <taxon>Sordariomycetes</taxon>
        <taxon>Sordariomycetidae</taxon>
        <taxon>Sordariales</taxon>
        <taxon>Podosporaceae</taxon>
        <taxon>Podospora</taxon>
    </lineage>
</organism>
<dbReference type="GeneID" id="87967323"/>
<evidence type="ECO:0008006" key="5">
    <source>
        <dbReference type="Google" id="ProtNLM"/>
    </source>
</evidence>
<keyword evidence="2" id="KW-1133">Transmembrane helix</keyword>
<keyword evidence="2" id="KW-0812">Transmembrane</keyword>
<evidence type="ECO:0000256" key="1">
    <source>
        <dbReference type="SAM" id="MobiDB-lite"/>
    </source>
</evidence>
<evidence type="ECO:0000313" key="3">
    <source>
        <dbReference type="EMBL" id="KAK4676589.1"/>
    </source>
</evidence>
<sequence>MDNPPSLMPFLIIIIIITFISFTNHPTINTSDSNASTLPLQITSVFTLSIKMHSSTLFITLTTALGLVSAAPTDKTYNPTKTSAAPRTTHTVIAGRGGRLIFDPDNVVAEVGSIVEFHFNPLNHSVVESSFDTPCQPKDADSFFSGFFPVREGQSDEVFQIEVKDTRPIWFYCAQNNNAHCQSGMTGVINQNFDRQEFSLRAHKELAAEVEGPSGVQGGIQGGWRIPNPNPLGGF</sequence>
<protein>
    <recommendedName>
        <fullName evidence="5">Extracellular serine-rich protein</fullName>
    </recommendedName>
</protein>
<evidence type="ECO:0000256" key="2">
    <source>
        <dbReference type="SAM" id="Phobius"/>
    </source>
</evidence>